<dbReference type="NCBIfam" id="NF040705">
    <property type="entry name" value="sigma_mbnA"/>
    <property type="match status" value="1"/>
</dbReference>
<organism evidence="7 8">
    <name type="scientific">Methylocystis rosea</name>
    <dbReference type="NCBI Taxonomy" id="173366"/>
    <lineage>
        <taxon>Bacteria</taxon>
        <taxon>Pseudomonadati</taxon>
        <taxon>Pseudomonadota</taxon>
        <taxon>Alphaproteobacteria</taxon>
        <taxon>Hyphomicrobiales</taxon>
        <taxon>Methylocystaceae</taxon>
        <taxon>Methylocystis</taxon>
    </lineage>
</organism>
<keyword evidence="8" id="KW-1185">Reference proteome</keyword>
<keyword evidence="3" id="KW-0731">Sigma factor</keyword>
<keyword evidence="4" id="KW-0804">Transcription</keyword>
<reference evidence="8" key="1">
    <citation type="submission" date="2019-09" db="EMBL/GenBank/DDBJ databases">
        <title>Isolation and complete genome sequencing of Methylocystis species.</title>
        <authorList>
            <person name="Rumah B.L."/>
            <person name="Stead C.E."/>
            <person name="Stevens B.C."/>
            <person name="Minton N.P."/>
            <person name="Grosse-Honebrink A."/>
            <person name="Zhang Y."/>
        </authorList>
    </citation>
    <scope>NUCLEOTIDE SEQUENCE [LARGE SCALE GENOMIC DNA]</scope>
    <source>
        <strain evidence="8">BRCS1</strain>
    </source>
</reference>
<evidence type="ECO:0000313" key="8">
    <source>
        <dbReference type="Proteomes" id="UP000424673"/>
    </source>
</evidence>
<sequence length="285" mass="31741">METSGEALMQKSHETIDRLFRSHHRDLITRARRVIGSGDAEDLVQEAYLKMLESDRGELISNARGYVSKMTCTLAIDNLRRQRTHAKALAEDGAWFQSPAADTRITSALDAFGLASDVQAALMQLPRCCRQIFLMSRILGFSHSEIAQEIGVSLRTVHRSLGRALEHFDRAFEVAPSSVEIEAQRTRRKNAAREFSVEAPAPRLRNAPNIKISTARKNSRPKLSDFCGLARHTIRVPRSAEPVWSLQTKSKQEAFMTIRIAKRITLNVIGRASARCASTCAATNG</sequence>
<protein>
    <submittedName>
        <fullName evidence="7">Methanobactin</fullName>
    </submittedName>
</protein>
<feature type="domain" description="RNA polymerase sigma factor 70 region 4 type 2" evidence="6">
    <location>
        <begin position="118"/>
        <end position="167"/>
    </location>
</feature>
<dbReference type="InterPro" id="IPR013325">
    <property type="entry name" value="RNA_pol_sigma_r2"/>
</dbReference>
<evidence type="ECO:0000256" key="1">
    <source>
        <dbReference type="ARBA" id="ARBA00010641"/>
    </source>
</evidence>
<dbReference type="InterPro" id="IPR036388">
    <property type="entry name" value="WH-like_DNA-bd_sf"/>
</dbReference>
<dbReference type="NCBIfam" id="TIGR02937">
    <property type="entry name" value="sigma70-ECF"/>
    <property type="match status" value="1"/>
</dbReference>
<dbReference type="Pfam" id="PF25751">
    <property type="entry name" value="Methanobactin"/>
    <property type="match status" value="1"/>
</dbReference>
<evidence type="ECO:0000256" key="4">
    <source>
        <dbReference type="ARBA" id="ARBA00023163"/>
    </source>
</evidence>
<evidence type="ECO:0000256" key="2">
    <source>
        <dbReference type="ARBA" id="ARBA00023015"/>
    </source>
</evidence>
<dbReference type="InterPro" id="IPR014284">
    <property type="entry name" value="RNA_pol_sigma-70_dom"/>
</dbReference>
<reference evidence="7 8" key="2">
    <citation type="journal article" date="2021" name="AMB Express">
        <title>Isolation and characterisation of Methylocystis spp. for poly-3-hydroxybutyrate production using waste methane feedstocks.</title>
        <authorList>
            <person name="Rumah B.L."/>
            <person name="Stead C.E."/>
            <person name="Claxton Stevens B.H."/>
            <person name="Minton N.P."/>
            <person name="Grosse-Honebrink A."/>
            <person name="Zhang Y."/>
        </authorList>
    </citation>
    <scope>NUCLEOTIDE SEQUENCE [LARGE SCALE GENOMIC DNA]</scope>
    <source>
        <strain evidence="7 8">BRCS1</strain>
    </source>
</reference>
<dbReference type="SUPFAM" id="SSF88946">
    <property type="entry name" value="Sigma2 domain of RNA polymerase sigma factors"/>
    <property type="match status" value="1"/>
</dbReference>
<dbReference type="InterPro" id="IPR023963">
    <property type="entry name" value="Methanobactin_OB3b"/>
</dbReference>
<evidence type="ECO:0000256" key="3">
    <source>
        <dbReference type="ARBA" id="ARBA00023082"/>
    </source>
</evidence>
<comment type="similarity">
    <text evidence="1">Belongs to the sigma-70 factor family. ECF subfamily.</text>
</comment>
<evidence type="ECO:0000259" key="6">
    <source>
        <dbReference type="Pfam" id="PF08281"/>
    </source>
</evidence>
<gene>
    <name evidence="7" type="primary">mbnA</name>
    <name evidence="7" type="ORF">F7D13_10765</name>
</gene>
<evidence type="ECO:0000313" key="7">
    <source>
        <dbReference type="EMBL" id="QGM94466.1"/>
    </source>
</evidence>
<dbReference type="InterPro" id="IPR013249">
    <property type="entry name" value="RNA_pol_sigma70_r4_t2"/>
</dbReference>
<accession>A0ABX6EI62</accession>
<dbReference type="Pfam" id="PF04542">
    <property type="entry name" value="Sigma70_r2"/>
    <property type="match status" value="1"/>
</dbReference>
<dbReference type="InterPro" id="IPR007627">
    <property type="entry name" value="RNA_pol_sigma70_r2"/>
</dbReference>
<dbReference type="Pfam" id="PF08281">
    <property type="entry name" value="Sigma70_r4_2"/>
    <property type="match status" value="1"/>
</dbReference>
<dbReference type="SUPFAM" id="SSF88659">
    <property type="entry name" value="Sigma3 and sigma4 domains of RNA polymerase sigma factors"/>
    <property type="match status" value="1"/>
</dbReference>
<proteinExistence type="inferred from homology"/>
<dbReference type="PANTHER" id="PTHR43133">
    <property type="entry name" value="RNA POLYMERASE ECF-TYPE SIGMA FACTO"/>
    <property type="match status" value="1"/>
</dbReference>
<dbReference type="NCBIfam" id="TIGR04071">
    <property type="entry name" value="methanobac_OB3b"/>
    <property type="match status" value="1"/>
</dbReference>
<dbReference type="InterPro" id="IPR039425">
    <property type="entry name" value="RNA_pol_sigma-70-like"/>
</dbReference>
<dbReference type="PANTHER" id="PTHR43133:SF63">
    <property type="entry name" value="RNA POLYMERASE SIGMA FACTOR FECI-RELATED"/>
    <property type="match status" value="1"/>
</dbReference>
<dbReference type="EMBL" id="CP044328">
    <property type="protein sequence ID" value="QGM94466.1"/>
    <property type="molecule type" value="Genomic_DNA"/>
</dbReference>
<dbReference type="InterPro" id="IPR013324">
    <property type="entry name" value="RNA_pol_sigma_r3/r4-like"/>
</dbReference>
<evidence type="ECO:0000259" key="5">
    <source>
        <dbReference type="Pfam" id="PF04542"/>
    </source>
</evidence>
<keyword evidence="2" id="KW-0805">Transcription regulation</keyword>
<dbReference type="Gene3D" id="1.10.10.10">
    <property type="entry name" value="Winged helix-like DNA-binding domain superfamily/Winged helix DNA-binding domain"/>
    <property type="match status" value="1"/>
</dbReference>
<dbReference type="Gene3D" id="1.10.1740.10">
    <property type="match status" value="1"/>
</dbReference>
<feature type="domain" description="RNA polymerase sigma-70 region 2" evidence="5">
    <location>
        <begin position="19"/>
        <end position="83"/>
    </location>
</feature>
<dbReference type="Proteomes" id="UP000424673">
    <property type="component" value="Chromosome"/>
</dbReference>
<name>A0ABX6EI62_9HYPH</name>